<evidence type="ECO:0000313" key="1">
    <source>
        <dbReference type="EMBL" id="CEI73615.1"/>
    </source>
</evidence>
<dbReference type="SUPFAM" id="SSF158622">
    <property type="entry name" value="YheA/YmcA-like"/>
    <property type="match status" value="1"/>
</dbReference>
<dbReference type="EMBL" id="LN650648">
    <property type="protein sequence ID" value="CEI73615.1"/>
    <property type="molecule type" value="Genomic_DNA"/>
</dbReference>
<organism evidence="1 2">
    <name type="scientific">Romboutsia hominis</name>
    <dbReference type="NCBI Taxonomy" id="1507512"/>
    <lineage>
        <taxon>Bacteria</taxon>
        <taxon>Bacillati</taxon>
        <taxon>Bacillota</taxon>
        <taxon>Clostridia</taxon>
        <taxon>Peptostreptococcales</taxon>
        <taxon>Peptostreptococcaceae</taxon>
        <taxon>Romboutsia</taxon>
    </lineage>
</organism>
<dbReference type="Gene3D" id="1.20.1500.10">
    <property type="entry name" value="YheA/YmcA-like"/>
    <property type="match status" value="1"/>
</dbReference>
<evidence type="ECO:0008006" key="3">
    <source>
        <dbReference type="Google" id="ProtNLM"/>
    </source>
</evidence>
<reference evidence="1 2" key="1">
    <citation type="submission" date="2014-09" db="EMBL/GenBank/DDBJ databases">
        <authorList>
            <person name="Hornung B.V."/>
        </authorList>
    </citation>
    <scope>NUCLEOTIDE SEQUENCE [LARGE SCALE GENOMIC DNA]</scope>
    <source>
        <strain evidence="1 2">FRIFI</strain>
    </source>
</reference>
<dbReference type="InterPro" id="IPR010368">
    <property type="entry name" value="Com_YlbF"/>
</dbReference>
<proteinExistence type="predicted"/>
<name>A0A2P2BTB7_9FIRM</name>
<gene>
    <name evidence="1" type="ORF">FRIFI_2087</name>
</gene>
<dbReference type="Proteomes" id="UP000245695">
    <property type="component" value="Chromosome 1"/>
</dbReference>
<dbReference type="AlphaFoldDB" id="A0A2P2BTB7"/>
<accession>A0A2P2BTB7</accession>
<dbReference type="KEGG" id="rhom:FRIFI_2087"/>
<keyword evidence="2" id="KW-1185">Reference proteome</keyword>
<dbReference type="Pfam" id="PF06133">
    <property type="entry name" value="Com_YlbF"/>
    <property type="match status" value="1"/>
</dbReference>
<dbReference type="RefSeq" id="WP_092924625.1">
    <property type="nucleotide sequence ID" value="NZ_FJTZ01000012.1"/>
</dbReference>
<sequence length="111" mass="13150">MSVKDSAMKLANEIRNSKEYKDFRKNMNEVKKDKSCEKLLKEYQDIQIKAQGYVLRNQEVDKKVIMKLESVGKKVSNNKKLYNYLNSEQKFKSMMDDINKILAKSVEKDYK</sequence>
<dbReference type="InterPro" id="IPR023378">
    <property type="entry name" value="YheA/YmcA-like_dom_sf"/>
</dbReference>
<evidence type="ECO:0000313" key="2">
    <source>
        <dbReference type="Proteomes" id="UP000245695"/>
    </source>
</evidence>
<protein>
    <recommendedName>
        <fullName evidence="3">Control of competence regulator ComK, YlbF/YmcA</fullName>
    </recommendedName>
</protein>